<sequence length="265" mass="29884">MKYKAIFIDVDGTLLTDELIISSGTKEVLGKLNKQGILISIVTARPPGASLPYYNELGVTENPIICFNGALIMQNNMVLHEEVIGAMEIMQIINEVKNFNINISLYKHHDWYTNQIDYWIKQEVQITHAKVTKIDFDLLISSNFYANKLLLMGQPFEISNVETHLKNIGFDYLNIHKSKPTYLEIMNNSASKSRGIEGIIKVLDITADEIITIGDNFNDIDMFLLARTSIAMGNAPEEVKKYATIVTDNNNSDGIRKALNNLIKK</sequence>
<name>A0A3B0C2K3_9FLAO</name>
<evidence type="ECO:0000313" key="1">
    <source>
        <dbReference type="EMBL" id="RKN77967.1"/>
    </source>
</evidence>
<dbReference type="GO" id="GO:0016791">
    <property type="term" value="F:phosphatase activity"/>
    <property type="evidence" value="ECO:0007669"/>
    <property type="project" value="TreeGrafter"/>
</dbReference>
<dbReference type="Proteomes" id="UP000276603">
    <property type="component" value="Unassembled WGS sequence"/>
</dbReference>
<dbReference type="PANTHER" id="PTHR10000:SF8">
    <property type="entry name" value="HAD SUPERFAMILY HYDROLASE-LIKE, TYPE 3"/>
    <property type="match status" value="1"/>
</dbReference>
<dbReference type="PANTHER" id="PTHR10000">
    <property type="entry name" value="PHOSPHOSERINE PHOSPHATASE"/>
    <property type="match status" value="1"/>
</dbReference>
<dbReference type="NCBIfam" id="TIGR01484">
    <property type="entry name" value="HAD-SF-IIB"/>
    <property type="match status" value="1"/>
</dbReference>
<dbReference type="SFLD" id="SFLDG01140">
    <property type="entry name" value="C2.B:_Phosphomannomutase_and_P"/>
    <property type="match status" value="1"/>
</dbReference>
<reference evidence="1 2" key="1">
    <citation type="submission" date="2018-10" db="EMBL/GenBank/DDBJ databases">
        <title>Ulvibacterium marinum gen. nov., sp. nov., a novel marine bacterium of the family Flavobacteriaceae, isolated from a culture of the green alga Ulva prolifera.</title>
        <authorList>
            <person name="Zhang Z."/>
        </authorList>
    </citation>
    <scope>NUCLEOTIDE SEQUENCE [LARGE SCALE GENOMIC DNA]</scope>
    <source>
        <strain evidence="1 2">CCMM003</strain>
    </source>
</reference>
<proteinExistence type="predicted"/>
<dbReference type="RefSeq" id="WP_120713864.1">
    <property type="nucleotide sequence ID" value="NZ_RBCJ01000005.1"/>
</dbReference>
<dbReference type="GO" id="GO:0000287">
    <property type="term" value="F:magnesium ion binding"/>
    <property type="evidence" value="ECO:0007669"/>
    <property type="project" value="TreeGrafter"/>
</dbReference>
<dbReference type="PROSITE" id="PS01228">
    <property type="entry name" value="COF_1"/>
    <property type="match status" value="1"/>
</dbReference>
<dbReference type="NCBIfam" id="TIGR00099">
    <property type="entry name" value="Cof-subfamily"/>
    <property type="match status" value="1"/>
</dbReference>
<evidence type="ECO:0000313" key="2">
    <source>
        <dbReference type="Proteomes" id="UP000276603"/>
    </source>
</evidence>
<dbReference type="SUPFAM" id="SSF56784">
    <property type="entry name" value="HAD-like"/>
    <property type="match status" value="1"/>
</dbReference>
<gene>
    <name evidence="1" type="ORF">D7Z94_22380</name>
</gene>
<dbReference type="InterPro" id="IPR000150">
    <property type="entry name" value="Cof"/>
</dbReference>
<dbReference type="CDD" id="cd07516">
    <property type="entry name" value="HAD_Pase"/>
    <property type="match status" value="1"/>
</dbReference>
<dbReference type="InterPro" id="IPR036412">
    <property type="entry name" value="HAD-like_sf"/>
</dbReference>
<dbReference type="Gene3D" id="3.30.1240.10">
    <property type="match status" value="1"/>
</dbReference>
<dbReference type="GO" id="GO:0005829">
    <property type="term" value="C:cytosol"/>
    <property type="evidence" value="ECO:0007669"/>
    <property type="project" value="TreeGrafter"/>
</dbReference>
<organism evidence="1 2">
    <name type="scientific">Ulvibacterium marinum</name>
    <dbReference type="NCBI Taxonomy" id="2419782"/>
    <lineage>
        <taxon>Bacteria</taxon>
        <taxon>Pseudomonadati</taxon>
        <taxon>Bacteroidota</taxon>
        <taxon>Flavobacteriia</taxon>
        <taxon>Flavobacteriales</taxon>
        <taxon>Flavobacteriaceae</taxon>
        <taxon>Ulvibacterium</taxon>
    </lineage>
</organism>
<dbReference type="PROSITE" id="PS01229">
    <property type="entry name" value="COF_2"/>
    <property type="match status" value="1"/>
</dbReference>
<dbReference type="SFLD" id="SFLDS00003">
    <property type="entry name" value="Haloacid_Dehalogenase"/>
    <property type="match status" value="1"/>
</dbReference>
<dbReference type="AlphaFoldDB" id="A0A3B0C2K3"/>
<dbReference type="InterPro" id="IPR023214">
    <property type="entry name" value="HAD_sf"/>
</dbReference>
<dbReference type="InterPro" id="IPR006379">
    <property type="entry name" value="HAD-SF_hydro_IIB"/>
</dbReference>
<dbReference type="EMBL" id="RBCJ01000005">
    <property type="protein sequence ID" value="RKN77967.1"/>
    <property type="molecule type" value="Genomic_DNA"/>
</dbReference>
<protein>
    <submittedName>
        <fullName evidence="1">HAD family phosphatase</fullName>
    </submittedName>
</protein>
<dbReference type="SFLD" id="SFLDG01144">
    <property type="entry name" value="C2.B.4:_PGP_Like"/>
    <property type="match status" value="1"/>
</dbReference>
<dbReference type="OrthoDB" id="9814970at2"/>
<dbReference type="Gene3D" id="3.40.50.1000">
    <property type="entry name" value="HAD superfamily/HAD-like"/>
    <property type="match status" value="1"/>
</dbReference>
<keyword evidence="2" id="KW-1185">Reference proteome</keyword>
<dbReference type="Pfam" id="PF08282">
    <property type="entry name" value="Hydrolase_3"/>
    <property type="match status" value="1"/>
</dbReference>
<accession>A0A3B0C2K3</accession>
<comment type="caution">
    <text evidence="1">The sequence shown here is derived from an EMBL/GenBank/DDBJ whole genome shotgun (WGS) entry which is preliminary data.</text>
</comment>